<sequence>MAQELLVSATPHVLPLLSPPAHCTHSITCGADPRSRQNRLEHDSGNANLITDDLSCTSVTLPPTRDHARSPACLVAHPSLHLNPEKLSRQVLGSHPGGAGAGIPSSRYMQRRYLTDGWMRWKLTGVLHMLASTRFIFPSGKIIQVPLEQSTLECTVPSIFGTCPMYLGF</sequence>
<organism evidence="1 2">
    <name type="scientific">Macrolepiota fuliginosa MF-IS2</name>
    <dbReference type="NCBI Taxonomy" id="1400762"/>
    <lineage>
        <taxon>Eukaryota</taxon>
        <taxon>Fungi</taxon>
        <taxon>Dikarya</taxon>
        <taxon>Basidiomycota</taxon>
        <taxon>Agaricomycotina</taxon>
        <taxon>Agaricomycetes</taxon>
        <taxon>Agaricomycetidae</taxon>
        <taxon>Agaricales</taxon>
        <taxon>Agaricineae</taxon>
        <taxon>Agaricaceae</taxon>
        <taxon>Macrolepiota</taxon>
    </lineage>
</organism>
<reference evidence="1" key="1">
    <citation type="submission" date="2020-11" db="EMBL/GenBank/DDBJ databases">
        <authorList>
            <consortium name="DOE Joint Genome Institute"/>
            <person name="Ahrendt S."/>
            <person name="Riley R."/>
            <person name="Andreopoulos W."/>
            <person name="Labutti K."/>
            <person name="Pangilinan J."/>
            <person name="Ruiz-Duenas F.J."/>
            <person name="Barrasa J.M."/>
            <person name="Sanchez-Garcia M."/>
            <person name="Camarero S."/>
            <person name="Miyauchi S."/>
            <person name="Serrano A."/>
            <person name="Linde D."/>
            <person name="Babiker R."/>
            <person name="Drula E."/>
            <person name="Ayuso-Fernandez I."/>
            <person name="Pacheco R."/>
            <person name="Padilla G."/>
            <person name="Ferreira P."/>
            <person name="Barriuso J."/>
            <person name="Kellner H."/>
            <person name="Castanera R."/>
            <person name="Alfaro M."/>
            <person name="Ramirez L."/>
            <person name="Pisabarro A.G."/>
            <person name="Kuo A."/>
            <person name="Tritt A."/>
            <person name="Lipzen A."/>
            <person name="He G."/>
            <person name="Yan M."/>
            <person name="Ng V."/>
            <person name="Cullen D."/>
            <person name="Martin F."/>
            <person name="Rosso M.-N."/>
            <person name="Henrissat B."/>
            <person name="Hibbett D."/>
            <person name="Martinez A.T."/>
            <person name="Grigoriev I.V."/>
        </authorList>
    </citation>
    <scope>NUCLEOTIDE SEQUENCE</scope>
    <source>
        <strain evidence="1">MF-IS2</strain>
    </source>
</reference>
<evidence type="ECO:0000313" key="2">
    <source>
        <dbReference type="Proteomes" id="UP000807342"/>
    </source>
</evidence>
<proteinExistence type="predicted"/>
<dbReference type="Proteomes" id="UP000807342">
    <property type="component" value="Unassembled WGS sequence"/>
</dbReference>
<evidence type="ECO:0000313" key="1">
    <source>
        <dbReference type="EMBL" id="KAF9453460.1"/>
    </source>
</evidence>
<dbReference type="AlphaFoldDB" id="A0A9P6C902"/>
<accession>A0A9P6C902</accession>
<name>A0A9P6C902_9AGAR</name>
<keyword evidence="2" id="KW-1185">Reference proteome</keyword>
<comment type="caution">
    <text evidence="1">The sequence shown here is derived from an EMBL/GenBank/DDBJ whole genome shotgun (WGS) entry which is preliminary data.</text>
</comment>
<protein>
    <submittedName>
        <fullName evidence="1">Uncharacterized protein</fullName>
    </submittedName>
</protein>
<dbReference type="EMBL" id="MU151061">
    <property type="protein sequence ID" value="KAF9453460.1"/>
    <property type="molecule type" value="Genomic_DNA"/>
</dbReference>
<gene>
    <name evidence="1" type="ORF">P691DRAFT_43660</name>
</gene>